<evidence type="ECO:0000313" key="17">
    <source>
        <dbReference type="Proteomes" id="UP000001646"/>
    </source>
</evidence>
<evidence type="ECO:0000256" key="2">
    <source>
        <dbReference type="ARBA" id="ARBA00008921"/>
    </source>
</evidence>
<evidence type="ECO:0000256" key="4">
    <source>
        <dbReference type="ARBA" id="ARBA00022553"/>
    </source>
</evidence>
<protein>
    <submittedName>
        <fullName evidence="16">LIF receptor subunit alpha</fullName>
    </submittedName>
</protein>
<dbReference type="InterPro" id="IPR050379">
    <property type="entry name" value="Type-I_Cytokine_Rcpt"/>
</dbReference>
<dbReference type="GO" id="GO:0008284">
    <property type="term" value="P:positive regulation of cell population proliferation"/>
    <property type="evidence" value="ECO:0000318"/>
    <property type="project" value="GO_Central"/>
</dbReference>
<dbReference type="Pfam" id="PF21177">
    <property type="entry name" value="LIF-R_Ig-like"/>
    <property type="match status" value="1"/>
</dbReference>
<dbReference type="CTD" id="3977"/>
<dbReference type="HOGENOM" id="CLU_283805_0_0_1"/>
<dbReference type="Bgee" id="ENSACAG00000009842">
    <property type="expression patterns" value="Expressed in lung and 13 other cell types or tissues"/>
</dbReference>
<dbReference type="SMART" id="SM00060">
    <property type="entry name" value="FN3"/>
    <property type="match status" value="5"/>
</dbReference>
<dbReference type="FunFam" id="2.60.40.10:FF:000607">
    <property type="entry name" value="Leukemia inhibitory factor receptor"/>
    <property type="match status" value="1"/>
</dbReference>
<evidence type="ECO:0000256" key="1">
    <source>
        <dbReference type="ARBA" id="ARBA00004251"/>
    </source>
</evidence>
<dbReference type="InterPro" id="IPR003961">
    <property type="entry name" value="FN3_dom"/>
</dbReference>
<reference evidence="16" key="2">
    <citation type="submission" date="2025-08" db="UniProtKB">
        <authorList>
            <consortium name="Ensembl"/>
        </authorList>
    </citation>
    <scope>IDENTIFICATION</scope>
</reference>
<dbReference type="GO" id="GO:0004923">
    <property type="term" value="F:leukemia inhibitory factor receptor activity"/>
    <property type="evidence" value="ECO:0007669"/>
    <property type="project" value="Ensembl"/>
</dbReference>
<dbReference type="InterPro" id="IPR003529">
    <property type="entry name" value="Hematopoietin_rcpt_Gp130_CS"/>
</dbReference>
<dbReference type="GO" id="GO:0004924">
    <property type="term" value="F:oncostatin-M receptor activity"/>
    <property type="evidence" value="ECO:0007669"/>
    <property type="project" value="Ensembl"/>
</dbReference>
<keyword evidence="10" id="KW-1015">Disulfide bond</keyword>
<dbReference type="FunFam" id="2.60.40.10:FF:001265">
    <property type="entry name" value="Leukemia inhibitory factor receptor"/>
    <property type="match status" value="1"/>
</dbReference>
<keyword evidence="12" id="KW-0325">Glycoprotein</keyword>
<evidence type="ECO:0000256" key="5">
    <source>
        <dbReference type="ARBA" id="ARBA00022692"/>
    </source>
</evidence>
<keyword evidence="6 14" id="KW-0732">Signal</keyword>
<reference evidence="16" key="3">
    <citation type="submission" date="2025-09" db="UniProtKB">
        <authorList>
            <consortium name="Ensembl"/>
        </authorList>
    </citation>
    <scope>IDENTIFICATION</scope>
</reference>
<keyword evidence="8 13" id="KW-1133">Transmembrane helix</keyword>
<dbReference type="InParanoid" id="H9GFT3"/>
<evidence type="ECO:0000256" key="10">
    <source>
        <dbReference type="ARBA" id="ARBA00023157"/>
    </source>
</evidence>
<dbReference type="InterPro" id="IPR040817">
    <property type="entry name" value="LIFR_D2"/>
</dbReference>
<dbReference type="CDD" id="cd00063">
    <property type="entry name" value="FN3"/>
    <property type="match status" value="4"/>
</dbReference>
<keyword evidence="17" id="KW-1185">Reference proteome</keyword>
<evidence type="ECO:0000256" key="11">
    <source>
        <dbReference type="ARBA" id="ARBA00023170"/>
    </source>
</evidence>
<feature type="signal peptide" evidence="14">
    <location>
        <begin position="1"/>
        <end position="25"/>
    </location>
</feature>
<dbReference type="FunFam" id="2.60.40.10:FF:000738">
    <property type="entry name" value="Leukemia inhibitory factor receptor"/>
    <property type="match status" value="1"/>
</dbReference>
<dbReference type="InterPro" id="IPR013783">
    <property type="entry name" value="Ig-like_fold"/>
</dbReference>
<feature type="domain" description="Fibronectin type-III" evidence="15">
    <location>
        <begin position="726"/>
        <end position="831"/>
    </location>
</feature>
<keyword evidence="5 13" id="KW-0812">Transmembrane</keyword>
<comment type="similarity">
    <text evidence="2">Belongs to the type I cytokine receptor family. Type 2 subfamily.</text>
</comment>
<dbReference type="GO" id="GO:0019221">
    <property type="term" value="P:cytokine-mediated signaling pathway"/>
    <property type="evidence" value="ECO:0000318"/>
    <property type="project" value="GO_Central"/>
</dbReference>
<dbReference type="PANTHER" id="PTHR23036:SF105">
    <property type="entry name" value="LEUKEMIA INHIBITORY FACTOR RECEPTOR"/>
    <property type="match status" value="1"/>
</dbReference>
<keyword evidence="7" id="KW-0677">Repeat</keyword>
<dbReference type="Ensembl" id="ENSACAT00000009927.4">
    <property type="protein sequence ID" value="ENSACAP00000009728.3"/>
    <property type="gene ID" value="ENSACAG00000009842.4"/>
</dbReference>
<gene>
    <name evidence="16" type="primary">LIFR</name>
</gene>
<keyword evidence="9 13" id="KW-0472">Membrane</keyword>
<dbReference type="GeneID" id="100562633"/>
<keyword evidence="11" id="KW-0675">Receptor</keyword>
<dbReference type="STRING" id="28377.ENSACAP00000009728"/>
<feature type="domain" description="Fibronectin type-III" evidence="15">
    <location>
        <begin position="436"/>
        <end position="535"/>
    </location>
</feature>
<dbReference type="KEGG" id="acs:100562633"/>
<evidence type="ECO:0000256" key="8">
    <source>
        <dbReference type="ARBA" id="ARBA00022989"/>
    </source>
</evidence>
<dbReference type="OrthoDB" id="6382334at2759"/>
<dbReference type="Pfam" id="PF18207">
    <property type="entry name" value="LIFR_N"/>
    <property type="match status" value="1"/>
</dbReference>
<feature type="transmembrane region" description="Helical" evidence="13">
    <location>
        <begin position="831"/>
        <end position="857"/>
    </location>
</feature>
<evidence type="ECO:0000313" key="16">
    <source>
        <dbReference type="Ensembl" id="ENSACAP00000009728.3"/>
    </source>
</evidence>
<dbReference type="GO" id="GO:0009897">
    <property type="term" value="C:external side of plasma membrane"/>
    <property type="evidence" value="ECO:0000318"/>
    <property type="project" value="GO_Central"/>
</dbReference>
<evidence type="ECO:0000256" key="6">
    <source>
        <dbReference type="ARBA" id="ARBA00022729"/>
    </source>
</evidence>
<evidence type="ECO:0000256" key="7">
    <source>
        <dbReference type="ARBA" id="ARBA00022737"/>
    </source>
</evidence>
<evidence type="ECO:0000256" key="13">
    <source>
        <dbReference type="SAM" id="Phobius"/>
    </source>
</evidence>
<evidence type="ECO:0000256" key="12">
    <source>
        <dbReference type="ARBA" id="ARBA00023180"/>
    </source>
</evidence>
<dbReference type="GO" id="GO:0005127">
    <property type="term" value="F:ciliary neurotrophic factor receptor binding"/>
    <property type="evidence" value="ECO:0000318"/>
    <property type="project" value="GO_Central"/>
</dbReference>
<evidence type="ECO:0000256" key="9">
    <source>
        <dbReference type="ARBA" id="ARBA00023136"/>
    </source>
</evidence>
<feature type="domain" description="Fibronectin type-III" evidence="15">
    <location>
        <begin position="537"/>
        <end position="631"/>
    </location>
</feature>
<keyword evidence="4" id="KW-0597">Phosphoprotein</keyword>
<dbReference type="GO" id="GO:0019955">
    <property type="term" value="F:cytokine binding"/>
    <property type="evidence" value="ECO:0000318"/>
    <property type="project" value="GO_Central"/>
</dbReference>
<evidence type="ECO:0000256" key="3">
    <source>
        <dbReference type="ARBA" id="ARBA00022475"/>
    </source>
</evidence>
<dbReference type="GO" id="GO:0019838">
    <property type="term" value="F:growth factor binding"/>
    <property type="evidence" value="ECO:0007669"/>
    <property type="project" value="Ensembl"/>
</dbReference>
<dbReference type="FunCoup" id="H9GFT3">
    <property type="interactions" value="54"/>
</dbReference>
<name>H9GFT3_ANOCA</name>
<proteinExistence type="inferred from homology"/>
<dbReference type="SUPFAM" id="SSF49265">
    <property type="entry name" value="Fibronectin type III"/>
    <property type="match status" value="4"/>
</dbReference>
<dbReference type="Pfam" id="PF25552">
    <property type="entry name" value="LIFR_D4"/>
    <property type="match status" value="1"/>
</dbReference>
<evidence type="ECO:0000256" key="14">
    <source>
        <dbReference type="SAM" id="SignalP"/>
    </source>
</evidence>
<dbReference type="Proteomes" id="UP000001646">
    <property type="component" value="Unplaced"/>
</dbReference>
<feature type="chain" id="PRO_5003619981" evidence="14">
    <location>
        <begin position="26"/>
        <end position="1094"/>
    </location>
</feature>
<dbReference type="PROSITE" id="PS01353">
    <property type="entry name" value="HEMATOPO_REC_L_F2"/>
    <property type="match status" value="1"/>
</dbReference>
<dbReference type="GO" id="GO:0043235">
    <property type="term" value="C:receptor complex"/>
    <property type="evidence" value="ECO:0000318"/>
    <property type="project" value="GO_Central"/>
</dbReference>
<dbReference type="FunFam" id="2.60.40.10:FF:000657">
    <property type="entry name" value="Leukemia inhibitory factor receptor"/>
    <property type="match status" value="1"/>
</dbReference>
<dbReference type="GeneTree" id="ENSGT00940000155776"/>
<dbReference type="eggNOG" id="ENOG502QQF6">
    <property type="taxonomic scope" value="Eukaryota"/>
</dbReference>
<dbReference type="GO" id="GO:0004896">
    <property type="term" value="F:cytokine receptor activity"/>
    <property type="evidence" value="ECO:0000318"/>
    <property type="project" value="GO_Central"/>
</dbReference>
<organism evidence="16 17">
    <name type="scientific">Anolis carolinensis</name>
    <name type="common">Green anole</name>
    <name type="synonym">American chameleon</name>
    <dbReference type="NCBI Taxonomy" id="28377"/>
    <lineage>
        <taxon>Eukaryota</taxon>
        <taxon>Metazoa</taxon>
        <taxon>Chordata</taxon>
        <taxon>Craniata</taxon>
        <taxon>Vertebrata</taxon>
        <taxon>Euteleostomi</taxon>
        <taxon>Lepidosauria</taxon>
        <taxon>Squamata</taxon>
        <taxon>Bifurcata</taxon>
        <taxon>Unidentata</taxon>
        <taxon>Episquamata</taxon>
        <taxon>Toxicofera</taxon>
        <taxon>Iguania</taxon>
        <taxon>Dactyloidae</taxon>
        <taxon>Anolis</taxon>
    </lineage>
</organism>
<dbReference type="InterPro" id="IPR048497">
    <property type="entry name" value="LIF-R-like_Ig-like"/>
</dbReference>
<dbReference type="PANTHER" id="PTHR23036">
    <property type="entry name" value="CYTOKINE RECEPTOR"/>
    <property type="match status" value="1"/>
</dbReference>
<dbReference type="Pfam" id="PF00041">
    <property type="entry name" value="fn3"/>
    <property type="match status" value="1"/>
</dbReference>
<dbReference type="InterPro" id="IPR040901">
    <property type="entry name" value="LIFR_N"/>
</dbReference>
<sequence length="1094" mass="123225">MWIYRIQCCLLAVAHLYLLNHLVYSQESDSLYKPQNLTCVTHKLVDVICTWTTESSDDFGYRYEFCYTSSMSLQNCSITEEKSQTFPLILFDSVEIEISTFNSSKNMETPIATNQFVITENDINFIPPAPRIHRLTPDYISDTLELEWYDGGSDIRYSMDATWEIQILYKDPMEEVALITYKSKLNGNDTLLHWKWTSNIPFNCTTHYVRIRCFLHENMFFGKISWSEWSKPADIPGKDTDYTRGKMYPTDKVVLVGSNVTFCCVWRKEESNFDFHLSPELCPPQGCQNATLSNWSKLIQVQNVPASQSSGRNIICRGKNSKGGNPIYGTVLFSGYPPDVPQNVSCETKDLKEITCKWEPGRPTSLDGSRKTSYTLSERISGITVPHPRDKTTYQCNFPVLNNQTTYDITIHATNRLGKTNASLYFNIKTRIHPSPPTDLTVTDNSPTNISLSWHLPGNFMKTQLKFQIKVSNSTFSKLKNVHLDGTENSLYTISMDNLHPYTFYTFQVRCSANEPFFWKWGNWSKGLSHRTLEAPPARKLDVWREKDAEEGTVIIFWKPLSILDSNGVIEGYEISWIVPEMPIKKQSVPEFLNNTKIKLGSNDYIFTVVAKNKAGLSPPSLINSAEIPVGPVPTESGIATGDGVQITWLPDPSVTCGYKVRWCYEPGPCTAVSWETFPSNVTNPIIRSTLFQPGVRYHFSVYGCKDNGYQLLKYVDGYTKELEPAVAPVFNVMKTTSDSISIKWQDIPTEEIRGFIKGYLLHFGKGEEGNTKPKAYESGYQLINITNLKQDSFRISNLQGKTGYHLNLSGYTAGGIGPATRLFVVTKENALGLIIAILIPMAVVVVLAVVTIILCYRKREWIKETFYPDIPNPENCKALDFPKDSEGNPNSKTLEMNPCTPNNIEVVETQSSCLKIEEAVIKSPVTEELPEDGFDSESESHIVVSYCPSIIEEELSNPPTDGSVGSSQVVYIDIQTMYPSSDKMKEDLEIDCVASAGYKPQMQLPKNTEETSSAEEDLEKAAGYRPQVNAPSWNTDCPDSPVSVESNNENVSFGSPCSINSRQFLIPPKDEDSPEVINTGWSFSNFFHNKPND</sequence>
<accession>H9GFT3</accession>
<dbReference type="Pfam" id="PF17971">
    <property type="entry name" value="LIFR_D2"/>
    <property type="match status" value="1"/>
</dbReference>
<reference evidence="16" key="1">
    <citation type="submission" date="2009-12" db="EMBL/GenBank/DDBJ databases">
        <title>The Genome Sequence of Anolis carolinensis (Green Anole Lizard).</title>
        <authorList>
            <consortium name="The Genome Sequencing Platform"/>
            <person name="Di Palma F."/>
            <person name="Alfoldi J."/>
            <person name="Heiman D."/>
            <person name="Young S."/>
            <person name="Grabherr M."/>
            <person name="Johnson J."/>
            <person name="Lander E.S."/>
            <person name="Lindblad-Toh K."/>
        </authorList>
    </citation>
    <scope>NUCLEOTIDE SEQUENCE [LARGE SCALE GENOMIC DNA]</scope>
    <source>
        <strain evidence="16">JBL SC #1</strain>
    </source>
</reference>
<dbReference type="AlphaFoldDB" id="H9GFT3"/>
<feature type="domain" description="Fibronectin type-III" evidence="15">
    <location>
        <begin position="340"/>
        <end position="433"/>
    </location>
</feature>
<evidence type="ECO:0000259" key="15">
    <source>
        <dbReference type="PROSITE" id="PS50853"/>
    </source>
</evidence>
<dbReference type="Gene3D" id="2.60.40.10">
    <property type="entry name" value="Immunoglobulins"/>
    <property type="match status" value="8"/>
</dbReference>
<dbReference type="PROSITE" id="PS50853">
    <property type="entry name" value="FN3"/>
    <property type="match status" value="4"/>
</dbReference>
<comment type="subcellular location">
    <subcellularLocation>
        <location evidence="1">Cell membrane</location>
        <topology evidence="1">Single-pass type I membrane protein</topology>
    </subcellularLocation>
</comment>
<keyword evidence="3" id="KW-1003">Cell membrane</keyword>
<dbReference type="InterPro" id="IPR036116">
    <property type="entry name" value="FN3_sf"/>
</dbReference>